<proteinExistence type="predicted"/>
<organism evidence="1 2">
    <name type="scientific">Brevirhabdus pacifica</name>
    <dbReference type="NCBI Taxonomy" id="1267768"/>
    <lineage>
        <taxon>Bacteria</taxon>
        <taxon>Pseudomonadati</taxon>
        <taxon>Pseudomonadota</taxon>
        <taxon>Alphaproteobacteria</taxon>
        <taxon>Rhodobacterales</taxon>
        <taxon>Paracoccaceae</taxon>
        <taxon>Brevirhabdus</taxon>
    </lineage>
</organism>
<keyword evidence="2" id="KW-1185">Reference proteome</keyword>
<evidence type="ECO:0000313" key="2">
    <source>
        <dbReference type="Proteomes" id="UP000187266"/>
    </source>
</evidence>
<name>A0A1U7DFD8_9RHOB</name>
<dbReference type="AlphaFoldDB" id="A0A1U7DFD8"/>
<dbReference type="Gene3D" id="1.20.1270.70">
    <property type="entry name" value="Designed single chain three-helix bundle"/>
    <property type="match status" value="1"/>
</dbReference>
<dbReference type="STRING" id="1267768.BV394_02120"/>
<accession>A0A2M9DGA6</accession>
<sequence>MERVAALEAQIGNVEHRFDGLDTRLDRIEDKIPSKWDMAQVVFFVVGGLMAAAIFGPRIAAMIPTAP</sequence>
<accession>A0A1U7DFD8</accession>
<dbReference type="EMBL" id="CP019124">
    <property type="protein sequence ID" value="APX88676.1"/>
    <property type="molecule type" value="Genomic_DNA"/>
</dbReference>
<dbReference type="OrthoDB" id="7873894at2"/>
<gene>
    <name evidence="1" type="ORF">BV394_02120</name>
</gene>
<dbReference type="Proteomes" id="UP000187266">
    <property type="component" value="Chromosome"/>
</dbReference>
<dbReference type="RefSeq" id="WP_076978700.1">
    <property type="nucleotide sequence ID" value="NZ_CP019124.1"/>
</dbReference>
<protein>
    <submittedName>
        <fullName evidence="1">Uncharacterized protein</fullName>
    </submittedName>
</protein>
<reference evidence="1 2" key="1">
    <citation type="submission" date="2017-01" db="EMBL/GenBank/DDBJ databases">
        <title>Genomic analysis of Xuhuaishuia manganoxidans DY6-4.</title>
        <authorList>
            <person name="Wang X."/>
        </authorList>
    </citation>
    <scope>NUCLEOTIDE SEQUENCE [LARGE SCALE GENOMIC DNA]</scope>
    <source>
        <strain evidence="1 2">DY6-4</strain>
    </source>
</reference>
<evidence type="ECO:0000313" key="1">
    <source>
        <dbReference type="EMBL" id="APX88676.1"/>
    </source>
</evidence>